<gene>
    <name evidence="1" type="ORF">IM697_04205</name>
</gene>
<name>A0A7M2SMQ5_9ACTN</name>
<proteinExistence type="predicted"/>
<organism evidence="1 2">
    <name type="scientific">Streptomyces ferrugineus</name>
    <dbReference type="NCBI Taxonomy" id="1413221"/>
    <lineage>
        <taxon>Bacteria</taxon>
        <taxon>Bacillati</taxon>
        <taxon>Actinomycetota</taxon>
        <taxon>Actinomycetes</taxon>
        <taxon>Kitasatosporales</taxon>
        <taxon>Streptomycetaceae</taxon>
        <taxon>Streptomyces</taxon>
    </lineage>
</organism>
<accession>A0A7M2SMQ5</accession>
<dbReference type="KEGG" id="sfeu:IM697_04205"/>
<dbReference type="EMBL" id="CP063373">
    <property type="protein sequence ID" value="QOV37640.1"/>
    <property type="molecule type" value="Genomic_DNA"/>
</dbReference>
<reference evidence="1 2" key="1">
    <citation type="submission" date="2020-10" db="EMBL/GenBank/DDBJ databases">
        <title>Streptomyces ferrugineus complate genome analysis.</title>
        <authorList>
            <person name="Anwar N."/>
        </authorList>
    </citation>
    <scope>NUCLEOTIDE SEQUENCE [LARGE SCALE GENOMIC DNA]</scope>
    <source>
        <strain evidence="1 2">CCTCC AA2014009</strain>
    </source>
</reference>
<protein>
    <submittedName>
        <fullName evidence="1">Uncharacterized protein</fullName>
    </submittedName>
</protein>
<sequence>MARDPRHDRVYRLHFAAIGWANQIGHSDFKGERLAEILVDKNGVIPDSQNVSKAIRKAKSMGLIGANSKAACLVLPSSMFQKASVGGRTCSAHNLSGRTAA</sequence>
<dbReference type="RefSeq" id="WP_194044828.1">
    <property type="nucleotide sequence ID" value="NZ_CP063373.1"/>
</dbReference>
<keyword evidence="2" id="KW-1185">Reference proteome</keyword>
<evidence type="ECO:0000313" key="2">
    <source>
        <dbReference type="Proteomes" id="UP000594205"/>
    </source>
</evidence>
<dbReference type="Proteomes" id="UP000594205">
    <property type="component" value="Chromosome"/>
</dbReference>
<evidence type="ECO:0000313" key="1">
    <source>
        <dbReference type="EMBL" id="QOV37640.1"/>
    </source>
</evidence>
<dbReference type="AlphaFoldDB" id="A0A7M2SMQ5"/>